<dbReference type="Pfam" id="PF00027">
    <property type="entry name" value="cNMP_binding"/>
    <property type="match status" value="1"/>
</dbReference>
<name>A0A379IMX1_ECTME</name>
<dbReference type="Proteomes" id="UP000254260">
    <property type="component" value="Unassembled WGS sequence"/>
</dbReference>
<evidence type="ECO:0000256" key="2">
    <source>
        <dbReference type="ARBA" id="ARBA00023125"/>
    </source>
</evidence>
<dbReference type="InterPro" id="IPR050397">
    <property type="entry name" value="Env_Response_Regulators"/>
</dbReference>
<accession>A0A379IMX1</accession>
<dbReference type="GO" id="GO:0003677">
    <property type="term" value="F:DNA binding"/>
    <property type="evidence" value="ECO:0007669"/>
    <property type="project" value="UniProtKB-KW"/>
</dbReference>
<reference evidence="4 5" key="1">
    <citation type="submission" date="2018-06" db="EMBL/GenBank/DDBJ databases">
        <authorList>
            <consortium name="Pathogen Informatics"/>
            <person name="Doyle S."/>
        </authorList>
    </citation>
    <scope>NUCLEOTIDE SEQUENCE [LARGE SCALE GENOMIC DNA]</scope>
    <source>
        <strain evidence="4 5">NCTC10899</strain>
    </source>
</reference>
<dbReference type="SUPFAM" id="SSF51206">
    <property type="entry name" value="cAMP-binding domain-like"/>
    <property type="match status" value="1"/>
</dbReference>
<dbReference type="SUPFAM" id="SSF46785">
    <property type="entry name" value="Winged helix' DNA-binding domain"/>
    <property type="match status" value="1"/>
</dbReference>
<dbReference type="EMBL" id="UGUU01000001">
    <property type="protein sequence ID" value="SUD37524.1"/>
    <property type="molecule type" value="Genomic_DNA"/>
</dbReference>
<evidence type="ECO:0000256" key="1">
    <source>
        <dbReference type="ARBA" id="ARBA00023015"/>
    </source>
</evidence>
<gene>
    <name evidence="4" type="primary">aadR</name>
    <name evidence="4" type="ORF">NCTC10899_00280</name>
</gene>
<dbReference type="CDD" id="cd00038">
    <property type="entry name" value="CAP_ED"/>
    <property type="match status" value="1"/>
</dbReference>
<dbReference type="InterPro" id="IPR014710">
    <property type="entry name" value="RmlC-like_jellyroll"/>
</dbReference>
<keyword evidence="3" id="KW-0804">Transcription</keyword>
<dbReference type="Gene3D" id="2.60.120.10">
    <property type="entry name" value="Jelly Rolls"/>
    <property type="match status" value="1"/>
</dbReference>
<dbReference type="GO" id="GO:0005829">
    <property type="term" value="C:cytosol"/>
    <property type="evidence" value="ECO:0007669"/>
    <property type="project" value="TreeGrafter"/>
</dbReference>
<keyword evidence="2" id="KW-0238">DNA-binding</keyword>
<evidence type="ECO:0000313" key="5">
    <source>
        <dbReference type="Proteomes" id="UP000254260"/>
    </source>
</evidence>
<dbReference type="PROSITE" id="PS50042">
    <property type="entry name" value="CNMP_BINDING_3"/>
    <property type="match status" value="1"/>
</dbReference>
<protein>
    <submittedName>
        <fullName evidence="4">Transcription factor for denitrification gene expression elicited by NO</fullName>
    </submittedName>
</protein>
<dbReference type="SMART" id="SM00100">
    <property type="entry name" value="cNMP"/>
    <property type="match status" value="1"/>
</dbReference>
<dbReference type="GO" id="GO:0003700">
    <property type="term" value="F:DNA-binding transcription factor activity"/>
    <property type="evidence" value="ECO:0007669"/>
    <property type="project" value="TreeGrafter"/>
</dbReference>
<dbReference type="Pfam" id="PF13545">
    <property type="entry name" value="HTH_Crp_2"/>
    <property type="match status" value="1"/>
</dbReference>
<dbReference type="SMART" id="SM00419">
    <property type="entry name" value="HTH_CRP"/>
    <property type="match status" value="1"/>
</dbReference>
<dbReference type="Gene3D" id="1.10.10.10">
    <property type="entry name" value="Winged helix-like DNA-binding domain superfamily/Winged helix DNA-binding domain"/>
    <property type="match status" value="1"/>
</dbReference>
<sequence>MLNNTIATRMIASSGSQESSRVQHRVHHQILRSHHLFEPMADEQLDELLADSQLLNLDKGDILFMQGEPAHAFFFVISGAVKIYRLTPDGQEKVFEVIGERHTFAEAMMLMDTPDYVASAQALGPTQLYRFSNATYMRLLQGNSRLTFALLGKLCIRLHQRINEIETLSLKNATHRVVRYLLTQLARSEGDEVELPMARQLIAGHLSIQPETFSRIIRRLVDEEIITQQARVIRILDRQRLEQFE</sequence>
<dbReference type="PROSITE" id="PS51063">
    <property type="entry name" value="HTH_CRP_2"/>
    <property type="match status" value="1"/>
</dbReference>
<dbReference type="InterPro" id="IPR018490">
    <property type="entry name" value="cNMP-bd_dom_sf"/>
</dbReference>
<dbReference type="PANTHER" id="PTHR24567">
    <property type="entry name" value="CRP FAMILY TRANSCRIPTIONAL REGULATORY PROTEIN"/>
    <property type="match status" value="1"/>
</dbReference>
<keyword evidence="1" id="KW-0805">Transcription regulation</keyword>
<dbReference type="InterPro" id="IPR036390">
    <property type="entry name" value="WH_DNA-bd_sf"/>
</dbReference>
<dbReference type="PANTHER" id="PTHR24567:SF68">
    <property type="entry name" value="DNA-BINDING TRANSCRIPTIONAL DUAL REGULATOR CRP"/>
    <property type="match status" value="1"/>
</dbReference>
<dbReference type="InterPro" id="IPR000595">
    <property type="entry name" value="cNMP-bd_dom"/>
</dbReference>
<organism evidence="4 5">
    <name type="scientific">Ectopseudomonas mendocina</name>
    <name type="common">Pseudomonas mendocina</name>
    <dbReference type="NCBI Taxonomy" id="300"/>
    <lineage>
        <taxon>Bacteria</taxon>
        <taxon>Pseudomonadati</taxon>
        <taxon>Pseudomonadota</taxon>
        <taxon>Gammaproteobacteria</taxon>
        <taxon>Pseudomonadales</taxon>
        <taxon>Pseudomonadaceae</taxon>
        <taxon>Ectopseudomonas</taxon>
    </lineage>
</organism>
<dbReference type="AlphaFoldDB" id="A0A379IMX1"/>
<dbReference type="InterPro" id="IPR012318">
    <property type="entry name" value="HTH_CRP"/>
</dbReference>
<proteinExistence type="predicted"/>
<dbReference type="InterPro" id="IPR036388">
    <property type="entry name" value="WH-like_DNA-bd_sf"/>
</dbReference>
<evidence type="ECO:0000313" key="4">
    <source>
        <dbReference type="EMBL" id="SUD37524.1"/>
    </source>
</evidence>
<evidence type="ECO:0000256" key="3">
    <source>
        <dbReference type="ARBA" id="ARBA00023163"/>
    </source>
</evidence>